<dbReference type="EMBL" id="UYRR01039484">
    <property type="protein sequence ID" value="VDK76546.1"/>
    <property type="molecule type" value="Genomic_DNA"/>
</dbReference>
<dbReference type="WBParaSite" id="ASIM_0002101801-mRNA-1">
    <property type="protein sequence ID" value="ASIM_0002101801-mRNA-1"/>
    <property type="gene ID" value="ASIM_0002101801"/>
</dbReference>
<reference evidence="3" key="1">
    <citation type="submission" date="2017-02" db="UniProtKB">
        <authorList>
            <consortium name="WormBaseParasite"/>
        </authorList>
    </citation>
    <scope>IDENTIFICATION</scope>
</reference>
<proteinExistence type="predicted"/>
<protein>
    <submittedName>
        <fullName evidence="3">FeoB-associated Cys-rich membrane protein</fullName>
    </submittedName>
</protein>
<evidence type="ECO:0000313" key="2">
    <source>
        <dbReference type="Proteomes" id="UP000267096"/>
    </source>
</evidence>
<dbReference type="OrthoDB" id="10525936at2759"/>
<reference evidence="1 2" key="2">
    <citation type="submission" date="2018-11" db="EMBL/GenBank/DDBJ databases">
        <authorList>
            <consortium name="Pathogen Informatics"/>
        </authorList>
    </citation>
    <scope>NUCLEOTIDE SEQUENCE [LARGE SCALE GENOMIC DNA]</scope>
</reference>
<sequence length="51" mass="5520">MIRMLLGGAVAGLSYVITTEYLRVQRGAAQSCTKCSAPVGRDGMYRGEREP</sequence>
<dbReference type="AlphaFoldDB" id="A0A0M3KJ46"/>
<organism evidence="3">
    <name type="scientific">Anisakis simplex</name>
    <name type="common">Herring worm</name>
    <dbReference type="NCBI Taxonomy" id="6269"/>
    <lineage>
        <taxon>Eukaryota</taxon>
        <taxon>Metazoa</taxon>
        <taxon>Ecdysozoa</taxon>
        <taxon>Nematoda</taxon>
        <taxon>Chromadorea</taxon>
        <taxon>Rhabditida</taxon>
        <taxon>Spirurina</taxon>
        <taxon>Ascaridomorpha</taxon>
        <taxon>Ascaridoidea</taxon>
        <taxon>Anisakidae</taxon>
        <taxon>Anisakis</taxon>
        <taxon>Anisakis simplex complex</taxon>
    </lineage>
</organism>
<name>A0A0M3KJ46_ANISI</name>
<evidence type="ECO:0000313" key="1">
    <source>
        <dbReference type="EMBL" id="VDK76546.1"/>
    </source>
</evidence>
<dbReference type="Proteomes" id="UP000267096">
    <property type="component" value="Unassembled WGS sequence"/>
</dbReference>
<evidence type="ECO:0000313" key="3">
    <source>
        <dbReference type="WBParaSite" id="ASIM_0002101801-mRNA-1"/>
    </source>
</evidence>
<keyword evidence="2" id="KW-1185">Reference proteome</keyword>
<accession>A0A0M3KJ46</accession>
<gene>
    <name evidence="1" type="ORF">ASIM_LOCUS20394</name>
</gene>